<gene>
    <name evidence="2" type="ORF">U3653_19540</name>
</gene>
<dbReference type="Proteomes" id="UP001348098">
    <property type="component" value="Unassembled WGS sequence"/>
</dbReference>
<organism evidence="2 3">
    <name type="scientific">Nocardia implantans</name>
    <dbReference type="NCBI Taxonomy" id="3108168"/>
    <lineage>
        <taxon>Bacteria</taxon>
        <taxon>Bacillati</taxon>
        <taxon>Actinomycetota</taxon>
        <taxon>Actinomycetes</taxon>
        <taxon>Mycobacteriales</taxon>
        <taxon>Nocardiaceae</taxon>
        <taxon>Nocardia</taxon>
    </lineage>
</organism>
<feature type="compositionally biased region" description="Basic and acidic residues" evidence="1">
    <location>
        <begin position="109"/>
        <end position="123"/>
    </location>
</feature>
<proteinExistence type="predicted"/>
<name>A0ABU6AXQ8_9NOCA</name>
<sequence>MMKPKVVGYLRRDISGRRARRHEMEIRALAKASGFDPARTLVAGPTAPASLTALRTVVVRVGAVAVITPTLEHVEFRADEIMAVCALITLGSRHIPPRGTTPGPPRDPSGPHRRSDGRLRWSP</sequence>
<dbReference type="EMBL" id="JAYKYQ010000008">
    <property type="protein sequence ID" value="MEB3512230.1"/>
    <property type="molecule type" value="Genomic_DNA"/>
</dbReference>
<keyword evidence="3" id="KW-1185">Reference proteome</keyword>
<dbReference type="RefSeq" id="WP_195078313.1">
    <property type="nucleotide sequence ID" value="NZ_JAYESH010000004.1"/>
</dbReference>
<protein>
    <recommendedName>
        <fullName evidence="4">Resolvase/invertase-type recombinase catalytic domain-containing protein</fullName>
    </recommendedName>
</protein>
<evidence type="ECO:0000256" key="1">
    <source>
        <dbReference type="SAM" id="MobiDB-lite"/>
    </source>
</evidence>
<reference evidence="2 3" key="1">
    <citation type="submission" date="2023-12" db="EMBL/GenBank/DDBJ databases">
        <title>novel species in genus Nocarida.</title>
        <authorList>
            <person name="Li Z."/>
        </authorList>
    </citation>
    <scope>NUCLEOTIDE SEQUENCE [LARGE SCALE GENOMIC DNA]</scope>
    <source>
        <strain evidence="2 3">CDC186</strain>
    </source>
</reference>
<evidence type="ECO:0000313" key="3">
    <source>
        <dbReference type="Proteomes" id="UP001348098"/>
    </source>
</evidence>
<comment type="caution">
    <text evidence="2">The sequence shown here is derived from an EMBL/GenBank/DDBJ whole genome shotgun (WGS) entry which is preliminary data.</text>
</comment>
<evidence type="ECO:0000313" key="2">
    <source>
        <dbReference type="EMBL" id="MEB3512230.1"/>
    </source>
</evidence>
<feature type="region of interest" description="Disordered" evidence="1">
    <location>
        <begin position="93"/>
        <end position="123"/>
    </location>
</feature>
<evidence type="ECO:0008006" key="4">
    <source>
        <dbReference type="Google" id="ProtNLM"/>
    </source>
</evidence>
<accession>A0ABU6AXQ8</accession>